<dbReference type="PANTHER" id="PTHR30177">
    <property type="entry name" value="GLYCINE BETAINE/L-PROLINE TRANSPORT SYSTEM PERMEASE PROTEIN PROW"/>
    <property type="match status" value="1"/>
</dbReference>
<proteinExistence type="inferred from homology"/>
<keyword evidence="3 8" id="KW-0812">Transmembrane</keyword>
<keyword evidence="4 8" id="KW-1133">Transmembrane helix</keyword>
<name>A0A6J4J8H3_9SPHI</name>
<evidence type="ECO:0000256" key="4">
    <source>
        <dbReference type="ARBA" id="ARBA00022989"/>
    </source>
</evidence>
<protein>
    <submittedName>
        <fullName evidence="10">ABC transporter, permease protein (Cluster 13, osmolytes) / ABC transporter, substrate-binding protein (Cluster 13, osmolytes)</fullName>
    </submittedName>
</protein>
<feature type="transmembrane region" description="Helical" evidence="8">
    <location>
        <begin position="76"/>
        <end position="97"/>
    </location>
</feature>
<comment type="similarity">
    <text evidence="6">In the C-terminal section; belongs to the OsmX family.</text>
</comment>
<feature type="transmembrane region" description="Helical" evidence="8">
    <location>
        <begin position="52"/>
        <end position="70"/>
    </location>
</feature>
<dbReference type="Gene3D" id="3.40.190.120">
    <property type="entry name" value="Osmoprotection protein (prox), domain 2"/>
    <property type="match status" value="2"/>
</dbReference>
<feature type="transmembrane region" description="Helical" evidence="8">
    <location>
        <begin position="215"/>
        <end position="234"/>
    </location>
</feature>
<dbReference type="EMBL" id="CADCTQ010000270">
    <property type="protein sequence ID" value="CAA9273417.1"/>
    <property type="molecule type" value="Genomic_DNA"/>
</dbReference>
<comment type="subcellular location">
    <subcellularLocation>
        <location evidence="1 8">Cell membrane</location>
        <topology evidence="1 8">Multi-pass membrane protein</topology>
    </subcellularLocation>
</comment>
<dbReference type="GO" id="GO:0022857">
    <property type="term" value="F:transmembrane transporter activity"/>
    <property type="evidence" value="ECO:0007669"/>
    <property type="project" value="InterPro"/>
</dbReference>
<dbReference type="Pfam" id="PF00528">
    <property type="entry name" value="BPD_transp_1"/>
    <property type="match status" value="1"/>
</dbReference>
<feature type="transmembrane region" description="Helical" evidence="8">
    <location>
        <begin position="23"/>
        <end position="45"/>
    </location>
</feature>
<dbReference type="InterPro" id="IPR035906">
    <property type="entry name" value="MetI-like_sf"/>
</dbReference>
<dbReference type="Gene3D" id="1.10.3720.10">
    <property type="entry name" value="MetI-like"/>
    <property type="match status" value="1"/>
</dbReference>
<sequence length="516" mass="55257">MHDLIRYIVENAATLGRQTLEHLGLTALSVLLAVVAGVPLGVACVRSPRTGRLVLGVAGVLQTVPSIALLGFMIPLFGIGALPAVIALFLYALLPIIRNTATGIREVDPAVRESAWGMGLSGWQVLTQVELPLALPVLFAGIRTAAVINVGVATLAALIASGGLGESIFGGIALNNTAMILAGAIPAAGLAVLLDTGLARLQRLDVRRARRAGGVAVVLAVLPAGWLLLAQSSFKAGFAPEFMVMSEGYPGLQRSYGLRLNTKVVQSGLMYDALHHRAVDVISGFSTDGRIRAYNLFTLADDRRHFPAYDCGMIVREEALQKHPGLGAVLEKLSGKFTDAVMIELNYRVDVLKQSPAAVSRAFLDSLGLWRPPSGERTGRVRIGSKIFTEQYILAEMVAQLVEGHTSLAGEVRAGMGGTQICFEALRAGEIDLYPEYSGTGLEVILKRKELLRDSLGGDPGRLYGYVSRAFPERFGVRWLPPLGFNNTYALLMRPEAARQRGIKSISDLQRVTASK</sequence>
<dbReference type="GO" id="GO:0031460">
    <property type="term" value="P:glycine betaine transport"/>
    <property type="evidence" value="ECO:0007669"/>
    <property type="project" value="UniProtKB-ARBA"/>
</dbReference>
<comment type="similarity">
    <text evidence="8">Belongs to the binding-protein-dependent transport system permease family.</text>
</comment>
<evidence type="ECO:0000313" key="10">
    <source>
        <dbReference type="EMBL" id="CAA9273417.1"/>
    </source>
</evidence>
<feature type="transmembrane region" description="Helical" evidence="8">
    <location>
        <begin position="172"/>
        <end position="194"/>
    </location>
</feature>
<dbReference type="InterPro" id="IPR051204">
    <property type="entry name" value="ABC_transp_perm/SBD"/>
</dbReference>
<dbReference type="SUPFAM" id="SSF53850">
    <property type="entry name" value="Periplasmic binding protein-like II"/>
    <property type="match status" value="2"/>
</dbReference>
<dbReference type="SUPFAM" id="SSF161098">
    <property type="entry name" value="MetI-like"/>
    <property type="match status" value="1"/>
</dbReference>
<keyword evidence="2 8" id="KW-0813">Transport</keyword>
<dbReference type="InterPro" id="IPR000515">
    <property type="entry name" value="MetI-like"/>
</dbReference>
<evidence type="ECO:0000256" key="5">
    <source>
        <dbReference type="ARBA" id="ARBA00023136"/>
    </source>
</evidence>
<dbReference type="Gene3D" id="3.40.190.10">
    <property type="entry name" value="Periplasmic binding protein-like II"/>
    <property type="match status" value="2"/>
</dbReference>
<dbReference type="Pfam" id="PF04069">
    <property type="entry name" value="OpuAC"/>
    <property type="match status" value="2"/>
</dbReference>
<dbReference type="FunFam" id="1.10.3720.10:FF:000001">
    <property type="entry name" value="Glycine betaine ABC transporter, permease"/>
    <property type="match status" value="1"/>
</dbReference>
<evidence type="ECO:0000256" key="7">
    <source>
        <dbReference type="ARBA" id="ARBA00035652"/>
    </source>
</evidence>
<dbReference type="InterPro" id="IPR007210">
    <property type="entry name" value="ABC_Gly_betaine_transp_sub-bd"/>
</dbReference>
<evidence type="ECO:0000256" key="1">
    <source>
        <dbReference type="ARBA" id="ARBA00004651"/>
    </source>
</evidence>
<organism evidence="10">
    <name type="scientific">uncultured Cytophagales bacterium</name>
    <dbReference type="NCBI Taxonomy" id="158755"/>
    <lineage>
        <taxon>Bacteria</taxon>
        <taxon>Pseudomonadati</taxon>
        <taxon>Bacteroidota</taxon>
        <taxon>Sphingobacteriia</taxon>
        <taxon>Sphingobacteriales</taxon>
        <taxon>environmental samples</taxon>
    </lineage>
</organism>
<feature type="domain" description="ABC transmembrane type-1" evidence="9">
    <location>
        <begin position="19"/>
        <end position="203"/>
    </location>
</feature>
<dbReference type="GO" id="GO:0043190">
    <property type="term" value="C:ATP-binding cassette (ABC) transporter complex"/>
    <property type="evidence" value="ECO:0007669"/>
    <property type="project" value="InterPro"/>
</dbReference>
<evidence type="ECO:0000256" key="8">
    <source>
        <dbReference type="RuleBase" id="RU363032"/>
    </source>
</evidence>
<evidence type="ECO:0000256" key="6">
    <source>
        <dbReference type="ARBA" id="ARBA00035642"/>
    </source>
</evidence>
<reference evidence="10" key="1">
    <citation type="submission" date="2020-02" db="EMBL/GenBank/DDBJ databases">
        <authorList>
            <person name="Meier V. D."/>
        </authorList>
    </citation>
    <scope>NUCLEOTIDE SEQUENCE</scope>
    <source>
        <strain evidence="10">AVDCRST_MAG56</strain>
    </source>
</reference>
<accession>A0A6J4J8H3</accession>
<evidence type="ECO:0000259" key="9">
    <source>
        <dbReference type="PROSITE" id="PS50928"/>
    </source>
</evidence>
<comment type="similarity">
    <text evidence="7">In the N-terminal section; belongs to the binding-protein-dependent transport system permease family.</text>
</comment>
<gene>
    <name evidence="10" type="ORF">AVDCRST_MAG56-3339</name>
</gene>
<dbReference type="PANTHER" id="PTHR30177:SF4">
    <property type="entry name" value="OSMOPROTECTANT IMPORT PERMEASE PROTEIN OSMW"/>
    <property type="match status" value="1"/>
</dbReference>
<evidence type="ECO:0000256" key="3">
    <source>
        <dbReference type="ARBA" id="ARBA00022692"/>
    </source>
</evidence>
<dbReference type="AlphaFoldDB" id="A0A6J4J8H3"/>
<keyword evidence="5 8" id="KW-0472">Membrane</keyword>
<evidence type="ECO:0000256" key="2">
    <source>
        <dbReference type="ARBA" id="ARBA00022448"/>
    </source>
</evidence>
<dbReference type="PROSITE" id="PS50928">
    <property type="entry name" value="ABC_TM1"/>
    <property type="match status" value="1"/>
</dbReference>